<evidence type="ECO:0000256" key="5">
    <source>
        <dbReference type="ARBA" id="ARBA00022840"/>
    </source>
</evidence>
<keyword evidence="5" id="KW-0067">ATP-binding</keyword>
<dbReference type="SMART" id="SM00382">
    <property type="entry name" value="AAA"/>
    <property type="match status" value="2"/>
</dbReference>
<dbReference type="InterPro" id="IPR003439">
    <property type="entry name" value="ABC_transporter-like_ATP-bd"/>
</dbReference>
<dbReference type="Pfam" id="PF00005">
    <property type="entry name" value="ABC_tran"/>
    <property type="match status" value="2"/>
</dbReference>
<comment type="subcellular location">
    <subcellularLocation>
        <location evidence="1">Membrane</location>
        <topology evidence="1">Multi-pass membrane protein</topology>
    </subcellularLocation>
</comment>
<dbReference type="InterPro" id="IPR039421">
    <property type="entry name" value="Type_1_exporter"/>
</dbReference>
<dbReference type="GO" id="GO:0016887">
    <property type="term" value="F:ATP hydrolysis activity"/>
    <property type="evidence" value="ECO:0007669"/>
    <property type="project" value="InterPro"/>
</dbReference>
<proteinExistence type="predicted"/>
<dbReference type="PROSITE" id="PS50929">
    <property type="entry name" value="ABC_TM1F"/>
    <property type="match status" value="2"/>
</dbReference>
<evidence type="ECO:0000256" key="2">
    <source>
        <dbReference type="ARBA" id="ARBA00022448"/>
    </source>
</evidence>
<keyword evidence="4" id="KW-0547">Nucleotide-binding</keyword>
<dbReference type="GO" id="GO:0005524">
    <property type="term" value="F:ATP binding"/>
    <property type="evidence" value="ECO:0007669"/>
    <property type="project" value="UniProtKB-KW"/>
</dbReference>
<accession>A0A9P4RB28</accession>
<evidence type="ECO:0000256" key="3">
    <source>
        <dbReference type="ARBA" id="ARBA00022692"/>
    </source>
</evidence>
<feature type="transmembrane region" description="Helical" evidence="9">
    <location>
        <begin position="46"/>
        <end position="72"/>
    </location>
</feature>
<feature type="region of interest" description="Disordered" evidence="8">
    <location>
        <begin position="605"/>
        <end position="633"/>
    </location>
</feature>
<feature type="transmembrane region" description="Helical" evidence="9">
    <location>
        <begin position="916"/>
        <end position="936"/>
    </location>
</feature>
<feature type="transmembrane region" description="Helical" evidence="9">
    <location>
        <begin position="890"/>
        <end position="910"/>
    </location>
</feature>
<evidence type="ECO:0000256" key="9">
    <source>
        <dbReference type="SAM" id="Phobius"/>
    </source>
</evidence>
<reference evidence="12" key="1">
    <citation type="journal article" date="2020" name="Stud. Mycol.">
        <title>101 Dothideomycetes genomes: a test case for predicting lifestyles and emergence of pathogens.</title>
        <authorList>
            <person name="Haridas S."/>
            <person name="Albert R."/>
            <person name="Binder M."/>
            <person name="Bloem J."/>
            <person name="Labutti K."/>
            <person name="Salamov A."/>
            <person name="Andreopoulos B."/>
            <person name="Baker S."/>
            <person name="Barry K."/>
            <person name="Bills G."/>
            <person name="Bluhm B."/>
            <person name="Cannon C."/>
            <person name="Castanera R."/>
            <person name="Culley D."/>
            <person name="Daum C."/>
            <person name="Ezra D."/>
            <person name="Gonzalez J."/>
            <person name="Henrissat B."/>
            <person name="Kuo A."/>
            <person name="Liang C."/>
            <person name="Lipzen A."/>
            <person name="Lutzoni F."/>
            <person name="Magnuson J."/>
            <person name="Mondo S."/>
            <person name="Nolan M."/>
            <person name="Ohm R."/>
            <person name="Pangilinan J."/>
            <person name="Park H.-J."/>
            <person name="Ramirez L."/>
            <person name="Alfaro M."/>
            <person name="Sun H."/>
            <person name="Tritt A."/>
            <person name="Yoshinaga Y."/>
            <person name="Zwiers L.-H."/>
            <person name="Turgeon B."/>
            <person name="Goodwin S."/>
            <person name="Spatafora J."/>
            <person name="Crous P."/>
            <person name="Grigoriev I."/>
        </authorList>
    </citation>
    <scope>NUCLEOTIDE SEQUENCE</scope>
    <source>
        <strain evidence="12">CBS 125425</strain>
    </source>
</reference>
<feature type="region of interest" description="Disordered" evidence="8">
    <location>
        <begin position="1"/>
        <end position="22"/>
    </location>
</feature>
<dbReference type="InterPro" id="IPR011527">
    <property type="entry name" value="ABC1_TM_dom"/>
</dbReference>
<comment type="caution">
    <text evidence="12">The sequence shown here is derived from an EMBL/GenBank/DDBJ whole genome shotgun (WGS) entry which is preliminary data.</text>
</comment>
<evidence type="ECO:0000256" key="8">
    <source>
        <dbReference type="SAM" id="MobiDB-lite"/>
    </source>
</evidence>
<dbReference type="GO" id="GO:0005743">
    <property type="term" value="C:mitochondrial inner membrane"/>
    <property type="evidence" value="ECO:0007669"/>
    <property type="project" value="TreeGrafter"/>
</dbReference>
<keyword evidence="7 9" id="KW-0472">Membrane</keyword>
<feature type="domain" description="ABC transporter" evidence="10">
    <location>
        <begin position="377"/>
        <end position="615"/>
    </location>
</feature>
<dbReference type="PANTHER" id="PTHR43394:SF15">
    <property type="entry name" value="ALPHA-FACTOR-TRANSPORTING ATPASE"/>
    <property type="match status" value="1"/>
</dbReference>
<dbReference type="InterPro" id="IPR003593">
    <property type="entry name" value="AAA+_ATPase"/>
</dbReference>
<dbReference type="Gene3D" id="3.40.50.300">
    <property type="entry name" value="P-loop containing nucleotide triphosphate hydrolases"/>
    <property type="match status" value="2"/>
</dbReference>
<dbReference type="GO" id="GO:0015421">
    <property type="term" value="F:ABC-type oligopeptide transporter activity"/>
    <property type="evidence" value="ECO:0007669"/>
    <property type="project" value="TreeGrafter"/>
</dbReference>
<feature type="domain" description="ABC transporter" evidence="10">
    <location>
        <begin position="1091"/>
        <end position="1346"/>
    </location>
</feature>
<feature type="transmembrane region" description="Helical" evidence="9">
    <location>
        <begin position="810"/>
        <end position="829"/>
    </location>
</feature>
<organism evidence="12 13">
    <name type="scientific">Polyplosphaeria fusca</name>
    <dbReference type="NCBI Taxonomy" id="682080"/>
    <lineage>
        <taxon>Eukaryota</taxon>
        <taxon>Fungi</taxon>
        <taxon>Dikarya</taxon>
        <taxon>Ascomycota</taxon>
        <taxon>Pezizomycotina</taxon>
        <taxon>Dothideomycetes</taxon>
        <taxon>Pleosporomycetidae</taxon>
        <taxon>Pleosporales</taxon>
        <taxon>Tetraplosphaeriaceae</taxon>
        <taxon>Polyplosphaeria</taxon>
    </lineage>
</organism>
<dbReference type="CDD" id="cd18578">
    <property type="entry name" value="ABC_6TM_Pgp_ABCB1_D2_like"/>
    <property type="match status" value="1"/>
</dbReference>
<dbReference type="SUPFAM" id="SSF90123">
    <property type="entry name" value="ABC transporter transmembrane region"/>
    <property type="match status" value="2"/>
</dbReference>
<feature type="domain" description="ABC transmembrane type-1" evidence="11">
    <location>
        <begin position="773"/>
        <end position="1058"/>
    </location>
</feature>
<feature type="region of interest" description="Disordered" evidence="8">
    <location>
        <begin position="680"/>
        <end position="748"/>
    </location>
</feature>
<evidence type="ECO:0000313" key="12">
    <source>
        <dbReference type="EMBL" id="KAF2741485.1"/>
    </source>
</evidence>
<dbReference type="FunFam" id="3.40.50.300:FF:001471">
    <property type="entry name" value="P-loop containing nucleoside triphosphate hydrolase protein"/>
    <property type="match status" value="1"/>
</dbReference>
<gene>
    <name evidence="12" type="ORF">EJ04DRAFT_423070</name>
</gene>
<dbReference type="Gene3D" id="1.20.1560.10">
    <property type="entry name" value="ABC transporter type 1, transmembrane domain"/>
    <property type="match status" value="3"/>
</dbReference>
<dbReference type="InterPro" id="IPR017871">
    <property type="entry name" value="ABC_transporter-like_CS"/>
</dbReference>
<name>A0A9P4RB28_9PLEO</name>
<protein>
    <submittedName>
        <fullName evidence="12">Multidrug resistance protein 2</fullName>
    </submittedName>
</protein>
<evidence type="ECO:0000256" key="6">
    <source>
        <dbReference type="ARBA" id="ARBA00022989"/>
    </source>
</evidence>
<feature type="transmembrane region" description="Helical" evidence="9">
    <location>
        <begin position="771"/>
        <end position="794"/>
    </location>
</feature>
<evidence type="ECO:0000256" key="4">
    <source>
        <dbReference type="ARBA" id="ARBA00022741"/>
    </source>
</evidence>
<evidence type="ECO:0000256" key="7">
    <source>
        <dbReference type="ARBA" id="ARBA00023136"/>
    </source>
</evidence>
<dbReference type="FunFam" id="3.40.50.300:FF:000604">
    <property type="entry name" value="ABC transporter B family member 28"/>
    <property type="match status" value="1"/>
</dbReference>
<dbReference type="PROSITE" id="PS50893">
    <property type="entry name" value="ABC_TRANSPORTER_2"/>
    <property type="match status" value="2"/>
</dbReference>
<feature type="transmembrane region" description="Helical" evidence="9">
    <location>
        <begin position="318"/>
        <end position="338"/>
    </location>
</feature>
<dbReference type="CDD" id="cd18577">
    <property type="entry name" value="ABC_6TM_Pgp_ABCB1_D1_like"/>
    <property type="match status" value="1"/>
</dbReference>
<feature type="transmembrane region" description="Helical" evidence="9">
    <location>
        <begin position="1029"/>
        <end position="1050"/>
    </location>
</feature>
<dbReference type="PANTHER" id="PTHR43394">
    <property type="entry name" value="ATP-DEPENDENT PERMEASE MDL1, MITOCHONDRIAL"/>
    <property type="match status" value="1"/>
</dbReference>
<evidence type="ECO:0000256" key="1">
    <source>
        <dbReference type="ARBA" id="ARBA00004141"/>
    </source>
</evidence>
<dbReference type="InterPro" id="IPR036640">
    <property type="entry name" value="ABC1_TM_sf"/>
</dbReference>
<evidence type="ECO:0000259" key="11">
    <source>
        <dbReference type="PROSITE" id="PS50929"/>
    </source>
</evidence>
<dbReference type="EMBL" id="ML996097">
    <property type="protein sequence ID" value="KAF2741485.1"/>
    <property type="molecule type" value="Genomic_DNA"/>
</dbReference>
<feature type="transmembrane region" description="Helical" evidence="9">
    <location>
        <begin position="280"/>
        <end position="298"/>
    </location>
</feature>
<dbReference type="OrthoDB" id="6500128at2759"/>
<keyword evidence="3 9" id="KW-0812">Transmembrane</keyword>
<keyword evidence="6 9" id="KW-1133">Transmembrane helix</keyword>
<keyword evidence="2" id="KW-0813">Transport</keyword>
<keyword evidence="13" id="KW-1185">Reference proteome</keyword>
<dbReference type="Proteomes" id="UP000799444">
    <property type="component" value="Unassembled WGS sequence"/>
</dbReference>
<feature type="domain" description="ABC transmembrane type-1" evidence="11">
    <location>
        <begin position="49"/>
        <end position="340"/>
    </location>
</feature>
<dbReference type="GO" id="GO:0090374">
    <property type="term" value="P:oligopeptide export from mitochondrion"/>
    <property type="evidence" value="ECO:0007669"/>
    <property type="project" value="TreeGrafter"/>
</dbReference>
<feature type="transmembrane region" description="Helical" evidence="9">
    <location>
        <begin position="993"/>
        <end position="1017"/>
    </location>
</feature>
<feature type="transmembrane region" description="Helical" evidence="9">
    <location>
        <begin position="199"/>
        <end position="219"/>
    </location>
</feature>
<dbReference type="Pfam" id="PF00664">
    <property type="entry name" value="ABC_membrane"/>
    <property type="match status" value="2"/>
</dbReference>
<dbReference type="InterPro" id="IPR027417">
    <property type="entry name" value="P-loop_NTPase"/>
</dbReference>
<dbReference type="SUPFAM" id="SSF52540">
    <property type="entry name" value="P-loop containing nucleoside triphosphate hydrolases"/>
    <property type="match status" value="2"/>
</dbReference>
<evidence type="ECO:0000259" key="10">
    <source>
        <dbReference type="PROSITE" id="PS50893"/>
    </source>
</evidence>
<evidence type="ECO:0000313" key="13">
    <source>
        <dbReference type="Proteomes" id="UP000799444"/>
    </source>
</evidence>
<dbReference type="PROSITE" id="PS00211">
    <property type="entry name" value="ABC_TRANSPORTER_1"/>
    <property type="match status" value="1"/>
</dbReference>
<sequence>MPPISLVSDATTDQEKRRDEDNQQEILRRAGWKTLFAFTTKRHLPVFGALVLSAVVAGLTLPTMAILYGILFRQFADYASGRITGSILLRNASKYCTYMTAVAAGNWLANSIYFTAVLLFGELQAASARDRIFKALLEKDQEWYDTREHGIAAYLPAIRMHIRDLQLSTSVPLGECFQALVFGLGSLGVSFYFSWNLTLVIICAVPLVYVLMVVLSGRLSKRTYEQAAKLQEALKYVTNAVTSIETVKCCGGERFELQRYTEIIAKAGYLYGCQANLRSIQLGFMQFITFSIFVQGFWYGSYLVNAGKKDAGDVLTTFWGALMAVQGITDFLPQLIVLEKGKLAGSKLEALIWQASKLEKVSKSESNVSPDKCKGDVEFKEVSFAYSTRPNHLALRSASMFFPAGETTFVIGKSGSGKSTLGQLLIRFYEPASGHISIDGTPLKDLRSRWLRENITLVEQHSVLFNDTIRENIVMGKPGQHVTEDQVAQVIDFAILKEMMNNLPDGLDTMVGTGGNSLSGGQKQRVALARARLRDTPILILDESTSALDYITRSAILSEIRRWRTGRTTIVITHDISQIHPNDFVYVMESSRVLQEGYRKQIENEPNSALSGFVGSDNADEEPASPNGNDDTDAFLSLYEESWSSGPANPSRPNSATFFGEGLLSPVIIAGRSSMILSNRRRPSVPDLTPPSRPRSVASNRTSVHSKARPTQLDLRIPPSARLNSTRPNSMKRSRTLQESEEGQTDTAQSLTIRQILSTVWPALDWRSRMLLIFAFICAIIHAAATPVFAVFFAKLQSTLFYPLGSQHQALIYALTILAIAIVDGLAYYGHNFLFDYCAQTWINVLRKEGMERVLLQPREFFDREENSVSRLAECLDHGAEEARNLPGRFVGIVVVLIVMCIIAVIWGMLLSWKLTLVTLATGPILFAGTQCYNAISAYWERLSGLEDDNIGSVMHETFVNIKTVRCLVLEDVFRKRFRETVLTALRVGMKRAIYSGSIFGINYAAVFFVSAFLFWYGALLVSQRQFSVVDIIQVFGLLLLSVNHINFIANYIPQINLSRDGATKLIRLSRLPIDSHEHEGTVQLRSAGDIVFQDLFFAYPTRKAHTVLNGINLRIPRGSYTAIVGSSGSGKSTVTALLMKLYQTGSNGQHDFTNADLAISKHNIKTLHTSTLRSKMAIVSQTPFLFPGSIAENISYGLSESSQRASMEGIREAASAAGIAEFIDSLPLGYQTPVGEGGTGLSGGQAQRISIARALARKPNVLILDEATSALDVESAGIVRDTIQRLVAETKGKESGMTVIIITHAREMMAIAEHIVMLDKGRVVDEGSFDEMKKRNGPFARLLRGEAPDRGMW</sequence>